<comment type="caution">
    <text evidence="1">The sequence shown here is derived from an EMBL/GenBank/DDBJ whole genome shotgun (WGS) entry which is preliminary data.</text>
</comment>
<evidence type="ECO:0000313" key="1">
    <source>
        <dbReference type="EMBL" id="KAK4127256.1"/>
    </source>
</evidence>
<reference evidence="1" key="1">
    <citation type="journal article" date="2023" name="Mol. Phylogenet. Evol.">
        <title>Genome-scale phylogeny and comparative genomics of the fungal order Sordariales.</title>
        <authorList>
            <person name="Hensen N."/>
            <person name="Bonometti L."/>
            <person name="Westerberg I."/>
            <person name="Brannstrom I.O."/>
            <person name="Guillou S."/>
            <person name="Cros-Aarteil S."/>
            <person name="Calhoun S."/>
            <person name="Haridas S."/>
            <person name="Kuo A."/>
            <person name="Mondo S."/>
            <person name="Pangilinan J."/>
            <person name="Riley R."/>
            <person name="LaButti K."/>
            <person name="Andreopoulos B."/>
            <person name="Lipzen A."/>
            <person name="Chen C."/>
            <person name="Yan M."/>
            <person name="Daum C."/>
            <person name="Ng V."/>
            <person name="Clum A."/>
            <person name="Steindorff A."/>
            <person name="Ohm R.A."/>
            <person name="Martin F."/>
            <person name="Silar P."/>
            <person name="Natvig D.O."/>
            <person name="Lalanne C."/>
            <person name="Gautier V."/>
            <person name="Ament-Velasquez S.L."/>
            <person name="Kruys A."/>
            <person name="Hutchinson M.I."/>
            <person name="Powell A.J."/>
            <person name="Barry K."/>
            <person name="Miller A.N."/>
            <person name="Grigoriev I.V."/>
            <person name="Debuchy R."/>
            <person name="Gladieux P."/>
            <person name="Hiltunen Thoren M."/>
            <person name="Johannesson H."/>
        </authorList>
    </citation>
    <scope>NUCLEOTIDE SEQUENCE</scope>
    <source>
        <strain evidence="1">CBS 731.68</strain>
    </source>
</reference>
<protein>
    <submittedName>
        <fullName evidence="1">Uncharacterized protein</fullName>
    </submittedName>
</protein>
<keyword evidence="2" id="KW-1185">Reference proteome</keyword>
<dbReference type="EMBL" id="MU853224">
    <property type="protein sequence ID" value="KAK4127256.1"/>
    <property type="molecule type" value="Genomic_DNA"/>
</dbReference>
<dbReference type="RefSeq" id="XP_062651027.1">
    <property type="nucleotide sequence ID" value="XM_062792103.1"/>
</dbReference>
<gene>
    <name evidence="1" type="ORF">N657DRAFT_641216</name>
</gene>
<organism evidence="1 2">
    <name type="scientific">Parathielavia appendiculata</name>
    <dbReference type="NCBI Taxonomy" id="2587402"/>
    <lineage>
        <taxon>Eukaryota</taxon>
        <taxon>Fungi</taxon>
        <taxon>Dikarya</taxon>
        <taxon>Ascomycota</taxon>
        <taxon>Pezizomycotina</taxon>
        <taxon>Sordariomycetes</taxon>
        <taxon>Sordariomycetidae</taxon>
        <taxon>Sordariales</taxon>
        <taxon>Chaetomiaceae</taxon>
        <taxon>Parathielavia</taxon>
    </lineage>
</organism>
<sequence>MRMLPRPIPCLPRHPPPSPIKSWPSNCSFDCLTHRINGSSARELRQFQRLAGFDKEDIPFSEAFQRITSWTRHSAPQFECTPRRSLSVPLTDAMLSATPFRLAISAMQSSPSAWRTGPVVSGMFDEVVACSCQVPAYANYSTNLDNASFQPLNHSISGQLPFPIWDAGRWVVPTQAQTTSQHTPAICPTMSRRNMRPSSLTGHEVAVDSLSLFWHFVCGRECDLSRAQ</sequence>
<evidence type="ECO:0000313" key="2">
    <source>
        <dbReference type="Proteomes" id="UP001302602"/>
    </source>
</evidence>
<dbReference type="GeneID" id="87828872"/>
<dbReference type="Proteomes" id="UP001302602">
    <property type="component" value="Unassembled WGS sequence"/>
</dbReference>
<accession>A0AAN6U7F4</accession>
<name>A0AAN6U7F4_9PEZI</name>
<reference evidence="1" key="2">
    <citation type="submission" date="2023-05" db="EMBL/GenBank/DDBJ databases">
        <authorList>
            <consortium name="Lawrence Berkeley National Laboratory"/>
            <person name="Steindorff A."/>
            <person name="Hensen N."/>
            <person name="Bonometti L."/>
            <person name="Westerberg I."/>
            <person name="Brannstrom I.O."/>
            <person name="Guillou S."/>
            <person name="Cros-Aarteil S."/>
            <person name="Calhoun S."/>
            <person name="Haridas S."/>
            <person name="Kuo A."/>
            <person name="Mondo S."/>
            <person name="Pangilinan J."/>
            <person name="Riley R."/>
            <person name="Labutti K."/>
            <person name="Andreopoulos B."/>
            <person name="Lipzen A."/>
            <person name="Chen C."/>
            <person name="Yanf M."/>
            <person name="Daum C."/>
            <person name="Ng V."/>
            <person name="Clum A."/>
            <person name="Ohm R."/>
            <person name="Martin F."/>
            <person name="Silar P."/>
            <person name="Natvig D."/>
            <person name="Lalanne C."/>
            <person name="Gautier V."/>
            <person name="Ament-Velasquez S.L."/>
            <person name="Kruys A."/>
            <person name="Hutchinson M.I."/>
            <person name="Powell A.J."/>
            <person name="Barry K."/>
            <person name="Miller A.N."/>
            <person name="Grigoriev I.V."/>
            <person name="Debuchy R."/>
            <person name="Gladieux P."/>
            <person name="Thoren M.H."/>
            <person name="Johannesson H."/>
        </authorList>
    </citation>
    <scope>NUCLEOTIDE SEQUENCE</scope>
    <source>
        <strain evidence="1">CBS 731.68</strain>
    </source>
</reference>
<dbReference type="AlphaFoldDB" id="A0AAN6U7F4"/>
<proteinExistence type="predicted"/>